<comment type="caution">
    <text evidence="2">The sequence shown here is derived from an EMBL/GenBank/DDBJ whole genome shotgun (WGS) entry which is preliminary data.</text>
</comment>
<dbReference type="AlphaFoldDB" id="A0A371GZU7"/>
<protein>
    <recommendedName>
        <fullName evidence="4">Retrotransposon gag domain-containing protein</fullName>
    </recommendedName>
</protein>
<accession>A0A371GZU7</accession>
<evidence type="ECO:0000256" key="1">
    <source>
        <dbReference type="SAM" id="MobiDB-lite"/>
    </source>
</evidence>
<evidence type="ECO:0008006" key="4">
    <source>
        <dbReference type="Google" id="ProtNLM"/>
    </source>
</evidence>
<gene>
    <name evidence="2" type="ORF">CR513_21312</name>
</gene>
<evidence type="ECO:0000313" key="2">
    <source>
        <dbReference type="EMBL" id="RDX96080.1"/>
    </source>
</evidence>
<dbReference type="PANTHER" id="PTHR35046">
    <property type="entry name" value="ZINC KNUCKLE (CCHC-TYPE) FAMILY PROTEIN"/>
    <property type="match status" value="1"/>
</dbReference>
<keyword evidence="3" id="KW-1185">Reference proteome</keyword>
<feature type="region of interest" description="Disordered" evidence="1">
    <location>
        <begin position="72"/>
        <end position="117"/>
    </location>
</feature>
<reference evidence="2" key="1">
    <citation type="submission" date="2018-05" db="EMBL/GenBank/DDBJ databases">
        <title>Draft genome of Mucuna pruriens seed.</title>
        <authorList>
            <person name="Nnadi N.E."/>
            <person name="Vos R."/>
            <person name="Hasami M.H."/>
            <person name="Devisetty U.K."/>
            <person name="Aguiy J.C."/>
        </authorList>
    </citation>
    <scope>NUCLEOTIDE SEQUENCE [LARGE SCALE GENOMIC DNA]</scope>
    <source>
        <strain evidence="2">JCA_2017</strain>
    </source>
</reference>
<evidence type="ECO:0000313" key="3">
    <source>
        <dbReference type="Proteomes" id="UP000257109"/>
    </source>
</evidence>
<name>A0A371GZU7_MUCPR</name>
<feature type="compositionally biased region" description="Basic and acidic residues" evidence="1">
    <location>
        <begin position="99"/>
        <end position="108"/>
    </location>
</feature>
<sequence length="140" mass="16301">MMRKRFVSASYERDIHHKLQGSRSMGEYHKEMELTLLRAQIREREEIQDIVELQSYSSLGTLMHQVVKVEMQLKRRSASRRSATSSSSWKGRDKKKVRSDRSPKKESDPFQVCKEMTVTPTPRANGIKCFKCLDKGHINS</sequence>
<organism evidence="2 3">
    <name type="scientific">Mucuna pruriens</name>
    <name type="common">Velvet bean</name>
    <name type="synonym">Dolichos pruriens</name>
    <dbReference type="NCBI Taxonomy" id="157652"/>
    <lineage>
        <taxon>Eukaryota</taxon>
        <taxon>Viridiplantae</taxon>
        <taxon>Streptophyta</taxon>
        <taxon>Embryophyta</taxon>
        <taxon>Tracheophyta</taxon>
        <taxon>Spermatophyta</taxon>
        <taxon>Magnoliopsida</taxon>
        <taxon>eudicotyledons</taxon>
        <taxon>Gunneridae</taxon>
        <taxon>Pentapetalae</taxon>
        <taxon>rosids</taxon>
        <taxon>fabids</taxon>
        <taxon>Fabales</taxon>
        <taxon>Fabaceae</taxon>
        <taxon>Papilionoideae</taxon>
        <taxon>50 kb inversion clade</taxon>
        <taxon>NPAAA clade</taxon>
        <taxon>indigoferoid/millettioid clade</taxon>
        <taxon>Phaseoleae</taxon>
        <taxon>Mucuna</taxon>
    </lineage>
</organism>
<dbReference type="Proteomes" id="UP000257109">
    <property type="component" value="Unassembled WGS sequence"/>
</dbReference>
<proteinExistence type="predicted"/>
<dbReference type="OrthoDB" id="1194186at2759"/>
<dbReference type="EMBL" id="QJKJ01003976">
    <property type="protein sequence ID" value="RDX96080.1"/>
    <property type="molecule type" value="Genomic_DNA"/>
</dbReference>
<dbReference type="PANTHER" id="PTHR35046:SF9">
    <property type="entry name" value="RNA-DIRECTED DNA POLYMERASE"/>
    <property type="match status" value="1"/>
</dbReference>
<feature type="non-terminal residue" evidence="2">
    <location>
        <position position="1"/>
    </location>
</feature>